<dbReference type="PANTHER" id="PTHR31250">
    <property type="entry name" value="IQ DOMAIN-CONTAINING PROTEIN IQM3"/>
    <property type="match status" value="1"/>
</dbReference>
<reference evidence="3 4" key="1">
    <citation type="journal article" date="2014" name="Genome Announc.">
        <title>Draft Genome Sequence of Lysobacter capsici AZ78, a Bacterium Antagonistic to Plant-Pathogenic Oomycetes.</title>
        <authorList>
            <person name="Puopolo G."/>
            <person name="Sonego P."/>
            <person name="Engelen K."/>
            <person name="Pertot I."/>
        </authorList>
    </citation>
    <scope>NUCLEOTIDE SEQUENCE [LARGE SCALE GENOMIC DNA]</scope>
    <source>
        <strain evidence="3 4">AZ78</strain>
    </source>
</reference>
<dbReference type="AlphaFoldDB" id="A0A108UBM7"/>
<comment type="subcellular location">
    <subcellularLocation>
        <location evidence="1">Cytoplasm</location>
    </subcellularLocation>
</comment>
<dbReference type="RefSeq" id="WP_036105997.1">
    <property type="nucleotide sequence ID" value="NZ_JAJA02000001.1"/>
</dbReference>
<dbReference type="InterPro" id="IPR044159">
    <property type="entry name" value="IQM"/>
</dbReference>
<gene>
    <name evidence="3" type="ORF">AZ78_3733</name>
</gene>
<proteinExistence type="predicted"/>
<dbReference type="OrthoDB" id="6395466at2"/>
<evidence type="ECO:0000313" key="3">
    <source>
        <dbReference type="EMBL" id="KWS06179.1"/>
    </source>
</evidence>
<accession>A0A108UBM7</accession>
<evidence type="ECO:0000256" key="2">
    <source>
        <dbReference type="ARBA" id="ARBA00022490"/>
    </source>
</evidence>
<dbReference type="Proteomes" id="UP000023435">
    <property type="component" value="Unassembled WGS sequence"/>
</dbReference>
<dbReference type="EMBL" id="JAJA02000001">
    <property type="protein sequence ID" value="KWS06179.1"/>
    <property type="molecule type" value="Genomic_DNA"/>
</dbReference>
<keyword evidence="4" id="KW-1185">Reference proteome</keyword>
<dbReference type="GO" id="GO:0005737">
    <property type="term" value="C:cytoplasm"/>
    <property type="evidence" value="ECO:0007669"/>
    <property type="project" value="UniProtKB-SubCell"/>
</dbReference>
<name>A0A108UBM7_9GAMM</name>
<keyword evidence="2" id="KW-0963">Cytoplasm</keyword>
<evidence type="ECO:0000256" key="1">
    <source>
        <dbReference type="ARBA" id="ARBA00004496"/>
    </source>
</evidence>
<evidence type="ECO:0000313" key="4">
    <source>
        <dbReference type="Proteomes" id="UP000023435"/>
    </source>
</evidence>
<comment type="caution">
    <text evidence="3">The sequence shown here is derived from an EMBL/GenBank/DDBJ whole genome shotgun (WGS) entry which is preliminary data.</text>
</comment>
<sequence length="157" mass="17499">MPAYAVTPRLAQFEGEHLPGNSVWRTSHVHYLSDSELPPYRIDVRDGLLYRADGSLFDTSDSHTHWSGRGRAIFVMHGDGAIYSAKEHLVGRFHHSSLGQGKPVAGAGELEARDGVLTAITDHSSHYCPPRRYTEQVLSELARGGVDLSRVVREFRY</sequence>
<organism evidence="3 4">
    <name type="scientific">Lysobacter capsici AZ78</name>
    <dbReference type="NCBI Taxonomy" id="1444315"/>
    <lineage>
        <taxon>Bacteria</taxon>
        <taxon>Pseudomonadati</taxon>
        <taxon>Pseudomonadota</taxon>
        <taxon>Gammaproteobacteria</taxon>
        <taxon>Lysobacterales</taxon>
        <taxon>Lysobacteraceae</taxon>
        <taxon>Lysobacter</taxon>
    </lineage>
</organism>
<dbReference type="PANTHER" id="PTHR31250:SF27">
    <property type="entry name" value="IQ DOMAIN-CONTAINING PROTEIN IQM5"/>
    <property type="match status" value="1"/>
</dbReference>
<protein>
    <submittedName>
        <fullName evidence="3">Uncharacterized protein</fullName>
    </submittedName>
</protein>